<dbReference type="GO" id="GO:0009099">
    <property type="term" value="P:L-valine biosynthetic process"/>
    <property type="evidence" value="ECO:0007669"/>
    <property type="project" value="TreeGrafter"/>
</dbReference>
<dbReference type="Pfam" id="PF02775">
    <property type="entry name" value="TPP_enzyme_C"/>
    <property type="match status" value="1"/>
</dbReference>
<dbReference type="GO" id="GO:0003984">
    <property type="term" value="F:acetolactate synthase activity"/>
    <property type="evidence" value="ECO:0007669"/>
    <property type="project" value="TreeGrafter"/>
</dbReference>
<dbReference type="AlphaFoldDB" id="A0A163XM99"/>
<evidence type="ECO:0000259" key="6">
    <source>
        <dbReference type="Pfam" id="PF02775"/>
    </source>
</evidence>
<dbReference type="OrthoDB" id="4494979at2"/>
<dbReference type="SUPFAM" id="SSF52518">
    <property type="entry name" value="Thiamin diphosphate-binding fold (THDP-binding)"/>
    <property type="match status" value="2"/>
</dbReference>
<evidence type="ECO:0000313" key="9">
    <source>
        <dbReference type="Proteomes" id="UP000076574"/>
    </source>
</evidence>
<evidence type="ECO:0000256" key="3">
    <source>
        <dbReference type="ARBA" id="ARBA00023052"/>
    </source>
</evidence>
<feature type="domain" description="Thiamine pyrophosphate enzyme TPP-binding" evidence="6">
    <location>
        <begin position="405"/>
        <end position="562"/>
    </location>
</feature>
<feature type="domain" description="Thiamine pyrophosphate enzyme central" evidence="5">
    <location>
        <begin position="200"/>
        <end position="339"/>
    </location>
</feature>
<dbReference type="InterPro" id="IPR045229">
    <property type="entry name" value="TPP_enz"/>
</dbReference>
<dbReference type="PANTHER" id="PTHR18968">
    <property type="entry name" value="THIAMINE PYROPHOSPHATE ENZYMES"/>
    <property type="match status" value="1"/>
</dbReference>
<dbReference type="InterPro" id="IPR000399">
    <property type="entry name" value="TPP-bd_CS"/>
</dbReference>
<dbReference type="Proteomes" id="UP000076574">
    <property type="component" value="Unassembled WGS sequence"/>
</dbReference>
<accession>A0A163XM99</accession>
<dbReference type="GO" id="GO:0050660">
    <property type="term" value="F:flavin adenine dinucleotide binding"/>
    <property type="evidence" value="ECO:0007669"/>
    <property type="project" value="TreeGrafter"/>
</dbReference>
<dbReference type="RefSeq" id="WP_068737068.1">
    <property type="nucleotide sequence ID" value="NZ_LVYV01000053.1"/>
</dbReference>
<proteinExistence type="inferred from homology"/>
<reference evidence="8 9" key="1">
    <citation type="submission" date="2016-03" db="EMBL/GenBank/DDBJ databases">
        <title>Microsymbionts genomes from the relict species Vavilovia formosa (Stev.) Fed.</title>
        <authorList>
            <person name="Kopat V."/>
            <person name="Chirak E."/>
            <person name="Kimeklis A."/>
            <person name="Andronov E."/>
        </authorList>
    </citation>
    <scope>NUCLEOTIDE SEQUENCE [LARGE SCALE GENOMIC DNA]</scope>
    <source>
        <strain evidence="8 9">Vaf07</strain>
    </source>
</reference>
<dbReference type="GO" id="GO:0009097">
    <property type="term" value="P:isoleucine biosynthetic process"/>
    <property type="evidence" value="ECO:0007669"/>
    <property type="project" value="TreeGrafter"/>
</dbReference>
<dbReference type="InterPro" id="IPR011766">
    <property type="entry name" value="TPP_enzyme_TPP-bd"/>
</dbReference>
<feature type="domain" description="Thiamine pyrophosphate enzyme N-terminal TPP-binding" evidence="7">
    <location>
        <begin position="4"/>
        <end position="117"/>
    </location>
</feature>
<dbReference type="CDD" id="cd00568">
    <property type="entry name" value="TPP_enzymes"/>
    <property type="match status" value="1"/>
</dbReference>
<evidence type="ECO:0000256" key="4">
    <source>
        <dbReference type="RuleBase" id="RU362132"/>
    </source>
</evidence>
<evidence type="ECO:0000256" key="1">
    <source>
        <dbReference type="ARBA" id="ARBA00001964"/>
    </source>
</evidence>
<dbReference type="Pfam" id="PF00205">
    <property type="entry name" value="TPP_enzyme_M"/>
    <property type="match status" value="1"/>
</dbReference>
<sequence length="596" mass="65100">MAKMKGGEVIAEYLVKQKVPFVFGICGHGNVGILDALHAVRDKIKLISPRHEQCAGHMADAYFRVKHQPVATLTSTGPGSANMVMSLATALSDSSAFLAITANVPTSQANRGPFQELYAHNQSDFAQVLRPVVKRSFQPSRVDMLPLALRQGFDTMVTGRPGPVNLDIPYNVFQEEDDVELPALSHVHGGHRPSASDNDIKIALDLLSQAKRPVFFIGHGTTLAEAGPEISELQQKLGIPVITSPNGMGCVPADDPLTLGFIGRNGAYPANQAGRFSDLVICIGTRFDDRSSSSWHPGYSWNFPSTKLLQVDIDPAELGRNYPPTLGIIADAKVFAAQLIAALPKRREITREGFGAWREEVANWTAEWEAFIRPNFSAVTTPIRPEYVVGALLDVLPDDVILSLDSGVHHNWFMQFWKPKRTQSMLNSWGYSSMGFGVCGVLGAQLAAPDRPCVAVVGDGGFMMAPYVVATAVEYDLPCVWIVWNNFAWGAIRDLQYGLFEGREFGTAFYKGNQGPGGDRYNPDFAAWARACGADGVTVTRSEDLRGAVETAIKNRRPCVIDLHVDSEVRPPSTGTWELPPIPYKEPVFGKPHRTT</sequence>
<dbReference type="InterPro" id="IPR029061">
    <property type="entry name" value="THDP-binding"/>
</dbReference>
<dbReference type="InterPro" id="IPR012000">
    <property type="entry name" value="Thiamin_PyroP_enz_cen_dom"/>
</dbReference>
<dbReference type="PANTHER" id="PTHR18968:SF13">
    <property type="entry name" value="ACETOLACTATE SYNTHASE CATALYTIC SUBUNIT, MITOCHONDRIAL"/>
    <property type="match status" value="1"/>
</dbReference>
<dbReference type="PROSITE" id="PS00187">
    <property type="entry name" value="TPP_ENZYMES"/>
    <property type="match status" value="1"/>
</dbReference>
<protein>
    <submittedName>
        <fullName evidence="8">Acetolactate synthase</fullName>
    </submittedName>
</protein>
<dbReference type="GO" id="GO:0005948">
    <property type="term" value="C:acetolactate synthase complex"/>
    <property type="evidence" value="ECO:0007669"/>
    <property type="project" value="TreeGrafter"/>
</dbReference>
<dbReference type="CDD" id="cd07035">
    <property type="entry name" value="TPP_PYR_POX_like"/>
    <property type="match status" value="1"/>
</dbReference>
<evidence type="ECO:0000313" key="8">
    <source>
        <dbReference type="EMBL" id="KZD21103.1"/>
    </source>
</evidence>
<dbReference type="InterPro" id="IPR012001">
    <property type="entry name" value="Thiamin_PyroP_enz_TPP-bd_dom"/>
</dbReference>
<comment type="caution">
    <text evidence="8">The sequence shown here is derived from an EMBL/GenBank/DDBJ whole genome shotgun (WGS) entry which is preliminary data.</text>
</comment>
<dbReference type="InterPro" id="IPR029035">
    <property type="entry name" value="DHS-like_NAD/FAD-binding_dom"/>
</dbReference>
<organism evidence="8 9">
    <name type="scientific">Tardiphaga robiniae</name>
    <dbReference type="NCBI Taxonomy" id="943830"/>
    <lineage>
        <taxon>Bacteria</taxon>
        <taxon>Pseudomonadati</taxon>
        <taxon>Pseudomonadota</taxon>
        <taxon>Alphaproteobacteria</taxon>
        <taxon>Hyphomicrobiales</taxon>
        <taxon>Nitrobacteraceae</taxon>
        <taxon>Tardiphaga</taxon>
    </lineage>
</organism>
<gene>
    <name evidence="8" type="ORF">A4A58_15055</name>
</gene>
<keyword evidence="3 4" id="KW-0786">Thiamine pyrophosphate</keyword>
<dbReference type="EMBL" id="LVYV01000053">
    <property type="protein sequence ID" value="KZD21103.1"/>
    <property type="molecule type" value="Genomic_DNA"/>
</dbReference>
<comment type="cofactor">
    <cofactor evidence="1">
        <name>thiamine diphosphate</name>
        <dbReference type="ChEBI" id="CHEBI:58937"/>
    </cofactor>
</comment>
<dbReference type="SUPFAM" id="SSF52467">
    <property type="entry name" value="DHS-like NAD/FAD-binding domain"/>
    <property type="match status" value="1"/>
</dbReference>
<dbReference type="Gene3D" id="3.40.50.1220">
    <property type="entry name" value="TPP-binding domain"/>
    <property type="match status" value="1"/>
</dbReference>
<evidence type="ECO:0000259" key="7">
    <source>
        <dbReference type="Pfam" id="PF02776"/>
    </source>
</evidence>
<dbReference type="GO" id="GO:0000287">
    <property type="term" value="F:magnesium ion binding"/>
    <property type="evidence" value="ECO:0007669"/>
    <property type="project" value="InterPro"/>
</dbReference>
<evidence type="ECO:0000256" key="2">
    <source>
        <dbReference type="ARBA" id="ARBA00007812"/>
    </source>
</evidence>
<name>A0A163XM99_9BRAD</name>
<comment type="similarity">
    <text evidence="2 4">Belongs to the TPP enzyme family.</text>
</comment>
<dbReference type="STRING" id="943830.A4A58_15055"/>
<dbReference type="Pfam" id="PF02776">
    <property type="entry name" value="TPP_enzyme_N"/>
    <property type="match status" value="1"/>
</dbReference>
<dbReference type="Gene3D" id="3.40.50.970">
    <property type="match status" value="2"/>
</dbReference>
<keyword evidence="9" id="KW-1185">Reference proteome</keyword>
<dbReference type="GO" id="GO:0030976">
    <property type="term" value="F:thiamine pyrophosphate binding"/>
    <property type="evidence" value="ECO:0007669"/>
    <property type="project" value="InterPro"/>
</dbReference>
<evidence type="ECO:0000259" key="5">
    <source>
        <dbReference type="Pfam" id="PF00205"/>
    </source>
</evidence>